<dbReference type="Pfam" id="PF02527">
    <property type="entry name" value="GidB"/>
    <property type="match status" value="1"/>
</dbReference>
<comment type="function">
    <text evidence="6">Specifically methylates the N7 position of guanine in position 527 of 16S rRNA.</text>
</comment>
<accession>A0A6I4IYC2</accession>
<dbReference type="PANTHER" id="PTHR31760:SF0">
    <property type="entry name" value="S-ADENOSYL-L-METHIONINE-DEPENDENT METHYLTRANSFERASES SUPERFAMILY PROTEIN"/>
    <property type="match status" value="1"/>
</dbReference>
<evidence type="ECO:0000256" key="2">
    <source>
        <dbReference type="ARBA" id="ARBA00022552"/>
    </source>
</evidence>
<evidence type="ECO:0000256" key="6">
    <source>
        <dbReference type="HAMAP-Rule" id="MF_00074"/>
    </source>
</evidence>
<keyword evidence="3 6" id="KW-0489">Methyltransferase</keyword>
<dbReference type="InterPro" id="IPR029063">
    <property type="entry name" value="SAM-dependent_MTases_sf"/>
</dbReference>
<dbReference type="GO" id="GO:0005829">
    <property type="term" value="C:cytosol"/>
    <property type="evidence" value="ECO:0007669"/>
    <property type="project" value="TreeGrafter"/>
</dbReference>
<comment type="similarity">
    <text evidence="6">Belongs to the methyltransferase superfamily. RNA methyltransferase RsmG family.</text>
</comment>
<feature type="binding site" evidence="6">
    <location>
        <begin position="122"/>
        <end position="123"/>
    </location>
    <ligand>
        <name>S-adenosyl-L-methionine</name>
        <dbReference type="ChEBI" id="CHEBI:59789"/>
    </ligand>
</feature>
<dbReference type="Proteomes" id="UP000441389">
    <property type="component" value="Unassembled WGS sequence"/>
</dbReference>
<gene>
    <name evidence="6 7" type="primary">rsmG</name>
    <name evidence="7" type="ORF">GON01_03060</name>
</gene>
<evidence type="ECO:0000256" key="1">
    <source>
        <dbReference type="ARBA" id="ARBA00022490"/>
    </source>
</evidence>
<comment type="catalytic activity">
    <reaction evidence="6">
        <text>guanosine(527) in 16S rRNA + S-adenosyl-L-methionine = N(7)-methylguanosine(527) in 16S rRNA + S-adenosyl-L-homocysteine</text>
        <dbReference type="Rhea" id="RHEA:42732"/>
        <dbReference type="Rhea" id="RHEA-COMP:10209"/>
        <dbReference type="Rhea" id="RHEA-COMP:10210"/>
        <dbReference type="ChEBI" id="CHEBI:57856"/>
        <dbReference type="ChEBI" id="CHEBI:59789"/>
        <dbReference type="ChEBI" id="CHEBI:74269"/>
        <dbReference type="ChEBI" id="CHEBI:74480"/>
        <dbReference type="EC" id="2.1.1.170"/>
    </reaction>
</comment>
<dbReference type="NCBIfam" id="TIGR00138">
    <property type="entry name" value="rsmG_gidB"/>
    <property type="match status" value="1"/>
</dbReference>
<feature type="binding site" evidence="6">
    <location>
        <position position="77"/>
    </location>
    <ligand>
        <name>S-adenosyl-L-methionine</name>
        <dbReference type="ChEBI" id="CHEBI:59789"/>
    </ligand>
</feature>
<evidence type="ECO:0000313" key="8">
    <source>
        <dbReference type="Proteomes" id="UP000441389"/>
    </source>
</evidence>
<name>A0A6I4IYC2_9SPHN</name>
<evidence type="ECO:0000256" key="4">
    <source>
        <dbReference type="ARBA" id="ARBA00022679"/>
    </source>
</evidence>
<keyword evidence="8" id="KW-1185">Reference proteome</keyword>
<dbReference type="EMBL" id="WQMS01000002">
    <property type="protein sequence ID" value="MVO76918.1"/>
    <property type="molecule type" value="Genomic_DNA"/>
</dbReference>
<dbReference type="RefSeq" id="WP_181600251.1">
    <property type="nucleotide sequence ID" value="NZ_WQMS01000002.1"/>
</dbReference>
<protein>
    <recommendedName>
        <fullName evidence="6">Ribosomal RNA small subunit methyltransferase G</fullName>
        <ecNumber evidence="6">2.1.1.170</ecNumber>
    </recommendedName>
    <alternativeName>
        <fullName evidence="6">16S rRNA 7-methylguanosine methyltransferase</fullName>
        <shortName evidence="6">16S rRNA m7G methyltransferase</shortName>
    </alternativeName>
</protein>
<dbReference type="EC" id="2.1.1.170" evidence="6"/>
<dbReference type="SUPFAM" id="SSF53335">
    <property type="entry name" value="S-adenosyl-L-methionine-dependent methyltransferases"/>
    <property type="match status" value="1"/>
</dbReference>
<comment type="subcellular location">
    <subcellularLocation>
        <location evidence="6">Cytoplasm</location>
    </subcellularLocation>
</comment>
<comment type="caution">
    <text evidence="7">The sequence shown here is derived from an EMBL/GenBank/DDBJ whole genome shotgun (WGS) entry which is preliminary data.</text>
</comment>
<dbReference type="GO" id="GO:0070043">
    <property type="term" value="F:rRNA (guanine-N7-)-methyltransferase activity"/>
    <property type="evidence" value="ECO:0007669"/>
    <property type="project" value="UniProtKB-UniRule"/>
</dbReference>
<keyword evidence="5 6" id="KW-0949">S-adenosyl-L-methionine</keyword>
<dbReference type="PANTHER" id="PTHR31760">
    <property type="entry name" value="S-ADENOSYL-L-METHIONINE-DEPENDENT METHYLTRANSFERASES SUPERFAMILY PROTEIN"/>
    <property type="match status" value="1"/>
</dbReference>
<dbReference type="CDD" id="cd02440">
    <property type="entry name" value="AdoMet_MTases"/>
    <property type="match status" value="1"/>
</dbReference>
<dbReference type="AlphaFoldDB" id="A0A6I4IYC2"/>
<evidence type="ECO:0000313" key="7">
    <source>
        <dbReference type="EMBL" id="MVO76918.1"/>
    </source>
</evidence>
<evidence type="ECO:0000256" key="3">
    <source>
        <dbReference type="ARBA" id="ARBA00022603"/>
    </source>
</evidence>
<proteinExistence type="inferred from homology"/>
<comment type="caution">
    <text evidence="6">Lacks conserved residue(s) required for the propagation of feature annotation.</text>
</comment>
<keyword evidence="1 6" id="KW-0963">Cytoplasm</keyword>
<keyword evidence="4 6" id="KW-0808">Transferase</keyword>
<dbReference type="Gene3D" id="3.40.50.150">
    <property type="entry name" value="Vaccinia Virus protein VP39"/>
    <property type="match status" value="1"/>
</dbReference>
<dbReference type="HAMAP" id="MF_00074">
    <property type="entry name" value="16SrRNA_methyltr_G"/>
    <property type="match status" value="1"/>
</dbReference>
<evidence type="ECO:0000256" key="5">
    <source>
        <dbReference type="ARBA" id="ARBA00022691"/>
    </source>
</evidence>
<feature type="binding site" evidence="6">
    <location>
        <position position="136"/>
    </location>
    <ligand>
        <name>S-adenosyl-L-methionine</name>
        <dbReference type="ChEBI" id="CHEBI:59789"/>
    </ligand>
</feature>
<dbReference type="InterPro" id="IPR003682">
    <property type="entry name" value="rRNA_ssu_MeTfrase_G"/>
</dbReference>
<feature type="binding site" evidence="6">
    <location>
        <position position="72"/>
    </location>
    <ligand>
        <name>S-adenosyl-L-methionine</name>
        <dbReference type="ChEBI" id="CHEBI:59789"/>
    </ligand>
</feature>
<sequence length="203" mass="22221">MTETEARDWIAERFGGDKLALLERYVALLLGANATQNLISKATEPAVWSRHILDSAQLVRFAPGARSWLDVGSGPGLPGLVIAILTGGPMLLVEPRRKRVEFLLDVVLQLGLDWVAVRQASIERVTDQRFGAITARAYAPLPTIFASTIQLTDSSTIWILPKGRSAARELDAAREAWQGVFHVEQSLTNADSRIIVATGVRPR</sequence>
<reference evidence="7 8" key="1">
    <citation type="submission" date="2019-12" db="EMBL/GenBank/DDBJ databases">
        <authorList>
            <person name="Huq M.A."/>
        </authorList>
    </citation>
    <scope>NUCLEOTIDE SEQUENCE [LARGE SCALE GENOMIC DNA]</scope>
    <source>
        <strain evidence="7 8">MAH-20</strain>
    </source>
</reference>
<keyword evidence="2 6" id="KW-0698">rRNA processing</keyword>
<organism evidence="7 8">
    <name type="scientific">Sphingomonas horti</name>
    <dbReference type="NCBI Taxonomy" id="2682842"/>
    <lineage>
        <taxon>Bacteria</taxon>
        <taxon>Pseudomonadati</taxon>
        <taxon>Pseudomonadota</taxon>
        <taxon>Alphaproteobacteria</taxon>
        <taxon>Sphingomonadales</taxon>
        <taxon>Sphingomonadaceae</taxon>
        <taxon>Sphingomonas</taxon>
    </lineage>
</organism>